<accession>A0AA88LWB3</accession>
<organism evidence="2 3">
    <name type="scientific">Tachysurus vachellii</name>
    <name type="common">Darkbarbel catfish</name>
    <name type="synonym">Pelteobagrus vachellii</name>
    <dbReference type="NCBI Taxonomy" id="175792"/>
    <lineage>
        <taxon>Eukaryota</taxon>
        <taxon>Metazoa</taxon>
        <taxon>Chordata</taxon>
        <taxon>Craniata</taxon>
        <taxon>Vertebrata</taxon>
        <taxon>Euteleostomi</taxon>
        <taxon>Actinopterygii</taxon>
        <taxon>Neopterygii</taxon>
        <taxon>Teleostei</taxon>
        <taxon>Ostariophysi</taxon>
        <taxon>Siluriformes</taxon>
        <taxon>Bagridae</taxon>
        <taxon>Tachysurus</taxon>
    </lineage>
</organism>
<evidence type="ECO:0000256" key="1">
    <source>
        <dbReference type="SAM" id="MobiDB-lite"/>
    </source>
</evidence>
<feature type="compositionally biased region" description="Basic and acidic residues" evidence="1">
    <location>
        <begin position="34"/>
        <end position="44"/>
    </location>
</feature>
<keyword evidence="3" id="KW-1185">Reference proteome</keyword>
<proteinExistence type="predicted"/>
<comment type="caution">
    <text evidence="2">The sequence shown here is derived from an EMBL/GenBank/DDBJ whole genome shotgun (WGS) entry which is preliminary data.</text>
</comment>
<reference evidence="2" key="1">
    <citation type="submission" date="2023-08" db="EMBL/GenBank/DDBJ databases">
        <title>Pelteobagrus vachellii genome.</title>
        <authorList>
            <person name="Liu H."/>
        </authorList>
    </citation>
    <scope>NUCLEOTIDE SEQUENCE</scope>
    <source>
        <strain evidence="2">PRFRI_2022a</strain>
        <tissue evidence="2">Muscle</tissue>
    </source>
</reference>
<protein>
    <submittedName>
        <fullName evidence="2">Uncharacterized protein</fullName>
    </submittedName>
</protein>
<evidence type="ECO:0000313" key="3">
    <source>
        <dbReference type="Proteomes" id="UP001187315"/>
    </source>
</evidence>
<name>A0AA88LWB3_TACVA</name>
<sequence length="91" mass="10440">MKEGGDEGALQHQHTQATINLLEKKKLKTSPQGREGKYQIRKESVSSWKTAGGVDLQKRESVREKGRKGERKTEPVKKKDAERSWGDKLHW</sequence>
<dbReference type="AlphaFoldDB" id="A0AA88LWB3"/>
<feature type="compositionally biased region" description="Basic and acidic residues" evidence="1">
    <location>
        <begin position="71"/>
        <end position="91"/>
    </location>
</feature>
<evidence type="ECO:0000313" key="2">
    <source>
        <dbReference type="EMBL" id="KAK2825499.1"/>
    </source>
</evidence>
<gene>
    <name evidence="2" type="ORF">Q7C36_019426</name>
</gene>
<feature type="region of interest" description="Disordered" evidence="1">
    <location>
        <begin position="21"/>
        <end position="91"/>
    </location>
</feature>
<dbReference type="Proteomes" id="UP001187315">
    <property type="component" value="Unassembled WGS sequence"/>
</dbReference>
<dbReference type="EMBL" id="JAVHJS010000020">
    <property type="protein sequence ID" value="KAK2825499.1"/>
    <property type="molecule type" value="Genomic_DNA"/>
</dbReference>